<dbReference type="Gene3D" id="1.10.3720.10">
    <property type="entry name" value="MetI-like"/>
    <property type="match status" value="1"/>
</dbReference>
<sequence length="297" mass="33547">MQTNLRQKWKINGIWLLFVLPALLFYLIFLLLPTLSATYYSLTDWDGVTSTFIGLDNFRAMFQDRLILASFRNTLQYTVSITIVQNGLGLLAALLLVRAFRGVNALRTMFFMPHIFSGLVMGYVWGFILEPNIGALNNVLEFLHLDALKMSWLGDPSVARWMIVFVSSWQNLGFSMVIYIAGLQGVPRDLYEYSDVEGASRWRKFASITFPLIAPSFTINMILCLIGNLKLFDQIYSLTGGGPGFATESIASTIYKVGFYNGIEWGYGSALSIVLFLCILLLSVTMVTLLRRREVEM</sequence>
<keyword evidence="2 7" id="KW-0813">Transport</keyword>
<dbReference type="InterPro" id="IPR035906">
    <property type="entry name" value="MetI-like_sf"/>
</dbReference>
<feature type="transmembrane region" description="Helical" evidence="7">
    <location>
        <begin position="109"/>
        <end position="128"/>
    </location>
</feature>
<comment type="subcellular location">
    <subcellularLocation>
        <location evidence="1 7">Cell membrane</location>
        <topology evidence="1 7">Multi-pass membrane protein</topology>
    </subcellularLocation>
</comment>
<evidence type="ECO:0000313" key="9">
    <source>
        <dbReference type="EMBL" id="SFE41849.1"/>
    </source>
</evidence>
<dbReference type="EMBL" id="FOMT01000003">
    <property type="protein sequence ID" value="SFE41849.1"/>
    <property type="molecule type" value="Genomic_DNA"/>
</dbReference>
<evidence type="ECO:0000256" key="4">
    <source>
        <dbReference type="ARBA" id="ARBA00022692"/>
    </source>
</evidence>
<dbReference type="Pfam" id="PF00528">
    <property type="entry name" value="BPD_transp_1"/>
    <property type="match status" value="1"/>
</dbReference>
<evidence type="ECO:0000256" key="6">
    <source>
        <dbReference type="ARBA" id="ARBA00023136"/>
    </source>
</evidence>
<dbReference type="Proteomes" id="UP000198855">
    <property type="component" value="Unassembled WGS sequence"/>
</dbReference>
<feature type="domain" description="ABC transmembrane type-1" evidence="8">
    <location>
        <begin position="71"/>
        <end position="286"/>
    </location>
</feature>
<keyword evidence="9" id="KW-0762">Sugar transport</keyword>
<dbReference type="SUPFAM" id="SSF161098">
    <property type="entry name" value="MetI-like"/>
    <property type="match status" value="1"/>
</dbReference>
<dbReference type="InterPro" id="IPR051393">
    <property type="entry name" value="ABC_transporter_permease"/>
</dbReference>
<dbReference type="AlphaFoldDB" id="A0A1I2ADF0"/>
<feature type="transmembrane region" description="Helical" evidence="7">
    <location>
        <begin position="205"/>
        <end position="229"/>
    </location>
</feature>
<evidence type="ECO:0000256" key="2">
    <source>
        <dbReference type="ARBA" id="ARBA00022448"/>
    </source>
</evidence>
<keyword evidence="5 7" id="KW-1133">Transmembrane helix</keyword>
<accession>A0A1I2ADF0</accession>
<feature type="transmembrane region" description="Helical" evidence="7">
    <location>
        <begin position="265"/>
        <end position="290"/>
    </location>
</feature>
<dbReference type="InterPro" id="IPR000515">
    <property type="entry name" value="MetI-like"/>
</dbReference>
<protein>
    <submittedName>
        <fullName evidence="9">Multiple sugar transport system permease protein/raffinose/stachyose/melibiose transport system permease protein</fullName>
    </submittedName>
</protein>
<evidence type="ECO:0000256" key="5">
    <source>
        <dbReference type="ARBA" id="ARBA00022989"/>
    </source>
</evidence>
<keyword evidence="4 7" id="KW-0812">Transmembrane</keyword>
<feature type="transmembrane region" description="Helical" evidence="7">
    <location>
        <begin position="12"/>
        <end position="32"/>
    </location>
</feature>
<dbReference type="PANTHER" id="PTHR30193">
    <property type="entry name" value="ABC TRANSPORTER PERMEASE PROTEIN"/>
    <property type="match status" value="1"/>
</dbReference>
<dbReference type="PROSITE" id="PS50928">
    <property type="entry name" value="ABC_TM1"/>
    <property type="match status" value="1"/>
</dbReference>
<dbReference type="CDD" id="cd06261">
    <property type="entry name" value="TM_PBP2"/>
    <property type="match status" value="1"/>
</dbReference>
<dbReference type="GO" id="GO:0055085">
    <property type="term" value="P:transmembrane transport"/>
    <property type="evidence" value="ECO:0007669"/>
    <property type="project" value="InterPro"/>
</dbReference>
<dbReference type="PANTHER" id="PTHR30193:SF37">
    <property type="entry name" value="INNER MEMBRANE ABC TRANSPORTER PERMEASE PROTEIN YCJO"/>
    <property type="match status" value="1"/>
</dbReference>
<dbReference type="STRING" id="1045775.SAMN05216378_3049"/>
<keyword evidence="6 7" id="KW-0472">Membrane</keyword>
<evidence type="ECO:0000256" key="1">
    <source>
        <dbReference type="ARBA" id="ARBA00004651"/>
    </source>
</evidence>
<keyword evidence="3" id="KW-1003">Cell membrane</keyword>
<dbReference type="GO" id="GO:0005886">
    <property type="term" value="C:plasma membrane"/>
    <property type="evidence" value="ECO:0007669"/>
    <property type="project" value="UniProtKB-SubCell"/>
</dbReference>
<name>A0A1I2ADF0_9BACL</name>
<reference evidence="10" key="1">
    <citation type="submission" date="2016-10" db="EMBL/GenBank/DDBJ databases">
        <authorList>
            <person name="Varghese N."/>
            <person name="Submissions S."/>
        </authorList>
    </citation>
    <scope>NUCLEOTIDE SEQUENCE [LARGE SCALE GENOMIC DNA]</scope>
    <source>
        <strain evidence="10">CGMCC 1.10784</strain>
    </source>
</reference>
<dbReference type="RefSeq" id="WP_091186526.1">
    <property type="nucleotide sequence ID" value="NZ_FOMT01000003.1"/>
</dbReference>
<feature type="transmembrane region" description="Helical" evidence="7">
    <location>
        <begin position="158"/>
        <end position="184"/>
    </location>
</feature>
<feature type="transmembrane region" description="Helical" evidence="7">
    <location>
        <begin position="75"/>
        <end position="97"/>
    </location>
</feature>
<proteinExistence type="inferred from homology"/>
<dbReference type="OrthoDB" id="5174895at2"/>
<evidence type="ECO:0000313" key="10">
    <source>
        <dbReference type="Proteomes" id="UP000198855"/>
    </source>
</evidence>
<evidence type="ECO:0000256" key="7">
    <source>
        <dbReference type="RuleBase" id="RU363032"/>
    </source>
</evidence>
<evidence type="ECO:0000256" key="3">
    <source>
        <dbReference type="ARBA" id="ARBA00022475"/>
    </source>
</evidence>
<organism evidence="9 10">
    <name type="scientific">Paenibacillus catalpae</name>
    <dbReference type="NCBI Taxonomy" id="1045775"/>
    <lineage>
        <taxon>Bacteria</taxon>
        <taxon>Bacillati</taxon>
        <taxon>Bacillota</taxon>
        <taxon>Bacilli</taxon>
        <taxon>Bacillales</taxon>
        <taxon>Paenibacillaceae</taxon>
        <taxon>Paenibacillus</taxon>
    </lineage>
</organism>
<evidence type="ECO:0000259" key="8">
    <source>
        <dbReference type="PROSITE" id="PS50928"/>
    </source>
</evidence>
<comment type="similarity">
    <text evidence="7">Belongs to the binding-protein-dependent transport system permease family.</text>
</comment>
<keyword evidence="10" id="KW-1185">Reference proteome</keyword>
<gene>
    <name evidence="9" type="ORF">SAMN05216378_3049</name>
</gene>